<organism evidence="1 2">
    <name type="scientific">Coniosporium uncinatum</name>
    <dbReference type="NCBI Taxonomy" id="93489"/>
    <lineage>
        <taxon>Eukaryota</taxon>
        <taxon>Fungi</taxon>
        <taxon>Dikarya</taxon>
        <taxon>Ascomycota</taxon>
        <taxon>Pezizomycotina</taxon>
        <taxon>Dothideomycetes</taxon>
        <taxon>Dothideomycetes incertae sedis</taxon>
        <taxon>Coniosporium</taxon>
    </lineage>
</organism>
<sequence>PFPGPKIVPPFVSEKASDSSAQSSDDDDGAGRVDLEDNAVMYCDVIPAAFGERMFDEAEKGIKYLVLTNTWPKYVQEACVRGSEESRHTPLGKAKKRWRSLSWN</sequence>
<keyword evidence="2" id="KW-1185">Reference proteome</keyword>
<evidence type="ECO:0000313" key="1">
    <source>
        <dbReference type="EMBL" id="KAK3045364.1"/>
    </source>
</evidence>
<evidence type="ECO:0000313" key="2">
    <source>
        <dbReference type="Proteomes" id="UP001186974"/>
    </source>
</evidence>
<comment type="caution">
    <text evidence="1">The sequence shown here is derived from an EMBL/GenBank/DDBJ whole genome shotgun (WGS) entry which is preliminary data.</text>
</comment>
<dbReference type="Proteomes" id="UP001186974">
    <property type="component" value="Unassembled WGS sequence"/>
</dbReference>
<gene>
    <name evidence="1" type="ORF">LTS18_013944</name>
</gene>
<protein>
    <submittedName>
        <fullName evidence="1">Uncharacterized protein</fullName>
    </submittedName>
</protein>
<dbReference type="EMBL" id="JAWDJW010010718">
    <property type="protein sequence ID" value="KAK3045364.1"/>
    <property type="molecule type" value="Genomic_DNA"/>
</dbReference>
<feature type="non-terminal residue" evidence="1">
    <location>
        <position position="1"/>
    </location>
</feature>
<reference evidence="1" key="1">
    <citation type="submission" date="2024-09" db="EMBL/GenBank/DDBJ databases">
        <title>Black Yeasts Isolated from many extreme environments.</title>
        <authorList>
            <person name="Coleine C."/>
            <person name="Stajich J.E."/>
            <person name="Selbmann L."/>
        </authorList>
    </citation>
    <scope>NUCLEOTIDE SEQUENCE</scope>
    <source>
        <strain evidence="1">CCFEE 5737</strain>
    </source>
</reference>
<name>A0ACC3CW22_9PEZI</name>
<proteinExistence type="predicted"/>
<accession>A0ACC3CW22</accession>